<feature type="transmembrane region" description="Helical" evidence="3">
    <location>
        <begin position="130"/>
        <end position="149"/>
    </location>
</feature>
<feature type="transmembrane region" description="Helical" evidence="3">
    <location>
        <begin position="18"/>
        <end position="36"/>
    </location>
</feature>
<dbReference type="Pfam" id="PF01066">
    <property type="entry name" value="CDP-OH_P_transf"/>
    <property type="match status" value="1"/>
</dbReference>
<sequence length="258" mass="29351">MNEKLTRLWATKNKDDEWWSSFVTSPLAIAINYLAVDVRWVTPNLITLFSFITAIISALFIVSGGTVNFIIAAILIHWSHILDCMDGQMARYRKTSSLSGSFFDKLTDQIQVTIWFGSVGYAAYSQSQNVLPVFLAFTGVAFYSLRGYVKYLTIYTAMSRDSGYLEKTSKEASRVKKKETAGLGYGVLANFRWFIGEQKKFFSFDEGVFIFMLSLALVSNRLTPMLWVFAISQLFHGLARSWQRGRQISQNHTVICKK</sequence>
<comment type="caution">
    <text evidence="4">The sequence shown here is derived from an EMBL/GenBank/DDBJ whole genome shotgun (WGS) entry which is preliminary data.</text>
</comment>
<keyword evidence="3" id="KW-0812">Transmembrane</keyword>
<evidence type="ECO:0000313" key="5">
    <source>
        <dbReference type="Proteomes" id="UP000217838"/>
    </source>
</evidence>
<accession>A0A2A4YFC5</accession>
<proteinExistence type="inferred from homology"/>
<dbReference type="InterPro" id="IPR043130">
    <property type="entry name" value="CDP-OH_PTrfase_TM_dom"/>
</dbReference>
<evidence type="ECO:0000256" key="1">
    <source>
        <dbReference type="ARBA" id="ARBA00022679"/>
    </source>
</evidence>
<keyword evidence="3" id="KW-0472">Membrane</keyword>
<dbReference type="Proteomes" id="UP000217838">
    <property type="component" value="Unassembled WGS sequence"/>
</dbReference>
<evidence type="ECO:0000313" key="4">
    <source>
        <dbReference type="EMBL" id="PCI93391.1"/>
    </source>
</evidence>
<keyword evidence="1 2" id="KW-0808">Transferase</keyword>
<dbReference type="EMBL" id="NVUU01000063">
    <property type="protein sequence ID" value="PCI93391.1"/>
    <property type="molecule type" value="Genomic_DNA"/>
</dbReference>
<keyword evidence="3" id="KW-1133">Transmembrane helix</keyword>
<dbReference type="GO" id="GO:0008654">
    <property type="term" value="P:phospholipid biosynthetic process"/>
    <property type="evidence" value="ECO:0007669"/>
    <property type="project" value="InterPro"/>
</dbReference>
<evidence type="ECO:0000256" key="3">
    <source>
        <dbReference type="SAM" id="Phobius"/>
    </source>
</evidence>
<dbReference type="AlphaFoldDB" id="A0A2A4YFC5"/>
<gene>
    <name evidence="4" type="ORF">COB11_05415</name>
</gene>
<organism evidence="4 5">
    <name type="scientific">Aerophobetes bacterium</name>
    <dbReference type="NCBI Taxonomy" id="2030807"/>
    <lineage>
        <taxon>Bacteria</taxon>
        <taxon>Candidatus Aerophobota</taxon>
    </lineage>
</organism>
<reference evidence="5" key="1">
    <citation type="submission" date="2017-08" db="EMBL/GenBank/DDBJ databases">
        <title>A dynamic microbial community with high functional redundancy inhabits the cold, oxic subseafloor aquifer.</title>
        <authorList>
            <person name="Tully B.J."/>
            <person name="Wheat C.G."/>
            <person name="Glazer B.T."/>
            <person name="Huber J.A."/>
        </authorList>
    </citation>
    <scope>NUCLEOTIDE SEQUENCE [LARGE SCALE GENOMIC DNA]</scope>
</reference>
<feature type="transmembrane region" description="Helical" evidence="3">
    <location>
        <begin position="67"/>
        <end position="85"/>
    </location>
</feature>
<dbReference type="Gene3D" id="1.20.120.1760">
    <property type="match status" value="1"/>
</dbReference>
<evidence type="ECO:0000256" key="2">
    <source>
        <dbReference type="RuleBase" id="RU003750"/>
    </source>
</evidence>
<dbReference type="GO" id="GO:0016780">
    <property type="term" value="F:phosphotransferase activity, for other substituted phosphate groups"/>
    <property type="evidence" value="ECO:0007669"/>
    <property type="project" value="InterPro"/>
</dbReference>
<dbReference type="InterPro" id="IPR000462">
    <property type="entry name" value="CDP-OH_P_trans"/>
</dbReference>
<comment type="similarity">
    <text evidence="2">Belongs to the CDP-alcohol phosphatidyltransferase class-I family.</text>
</comment>
<dbReference type="GO" id="GO:0016020">
    <property type="term" value="C:membrane"/>
    <property type="evidence" value="ECO:0007669"/>
    <property type="project" value="InterPro"/>
</dbReference>
<name>A0A2A4YFC5_UNCAE</name>
<protein>
    <submittedName>
        <fullName evidence="4">CDP-alcohol phosphatidyltransferase</fullName>
    </submittedName>
</protein>
<feature type="transmembrane region" description="Helical" evidence="3">
    <location>
        <begin position="201"/>
        <end position="219"/>
    </location>
</feature>
<dbReference type="InterPro" id="IPR048254">
    <property type="entry name" value="CDP_ALCOHOL_P_TRANSF_CS"/>
</dbReference>
<dbReference type="PROSITE" id="PS00379">
    <property type="entry name" value="CDP_ALCOHOL_P_TRANSF"/>
    <property type="match status" value="1"/>
</dbReference>